<dbReference type="InterPro" id="IPR006887">
    <property type="entry name" value="P4R3-like_central_dom"/>
</dbReference>
<gene>
    <name evidence="3" type="primary">ABSGL_00888.1 scaffold 958</name>
</gene>
<feature type="domain" description="Serine/threonine-protein phosphatase 4 regulatory subunit 3-like central" evidence="2">
    <location>
        <begin position="79"/>
        <end position="282"/>
    </location>
</feature>
<dbReference type="Proteomes" id="UP000078561">
    <property type="component" value="Unassembled WGS sequence"/>
</dbReference>
<name>A0A168KVT2_ABSGL</name>
<dbReference type="STRING" id="4829.A0A168KVT2"/>
<dbReference type="InParanoid" id="A0A168KVT2"/>
<sequence>MIVWNHLGTDEFAQDFDDPESRAVIWLHICNGQASNFNQLPDEDFDHQFKDGADALPYRGKARHAELLGLTSLTSYRMKTLTINLTMVLMLPGTVISRKVSGQPYRIKKKVLPRRTPQIDDILRVFYQKYASSLLHPLMSIETLPMELDGPIAALEHRPDQAKVHIPPAYIVCHAVQHHGDQSQSWVLSNGCFVKVVQLYRSRFDGVLSNDRLVKLPCASSGFVLDDSYNQHNVFGPTMRFFVDTGGLNAGDSISLELLQYIRRIVKHGWLDMNDTNTFSMNQEIPQRLVGHLIEFCRSPLDTIDRHAANYDIENQVGTPTWPRRHPGAAPFIGNFGRQSEKRSDDNEGDGRAPKRH</sequence>
<dbReference type="Pfam" id="PF04802">
    <property type="entry name" value="PP4R3"/>
    <property type="match status" value="1"/>
</dbReference>
<dbReference type="AlphaFoldDB" id="A0A168KVT2"/>
<organism evidence="3">
    <name type="scientific">Absidia glauca</name>
    <name type="common">Pin mould</name>
    <dbReference type="NCBI Taxonomy" id="4829"/>
    <lineage>
        <taxon>Eukaryota</taxon>
        <taxon>Fungi</taxon>
        <taxon>Fungi incertae sedis</taxon>
        <taxon>Mucoromycota</taxon>
        <taxon>Mucoromycotina</taxon>
        <taxon>Mucoromycetes</taxon>
        <taxon>Mucorales</taxon>
        <taxon>Cunninghamellaceae</taxon>
        <taxon>Absidia</taxon>
    </lineage>
</organism>
<accession>A0A168KVT2</accession>
<evidence type="ECO:0000256" key="1">
    <source>
        <dbReference type="SAM" id="MobiDB-lite"/>
    </source>
</evidence>
<protein>
    <recommendedName>
        <fullName evidence="2">Serine/threonine-protein phosphatase 4 regulatory subunit 3-like central domain-containing protein</fullName>
    </recommendedName>
</protein>
<dbReference type="EMBL" id="LT550334">
    <property type="protein sequence ID" value="SAL95559.1"/>
    <property type="molecule type" value="Genomic_DNA"/>
</dbReference>
<reference evidence="3" key="1">
    <citation type="submission" date="2016-04" db="EMBL/GenBank/DDBJ databases">
        <authorList>
            <person name="Evans L.H."/>
            <person name="Alamgir A."/>
            <person name="Owens N."/>
            <person name="Weber N.D."/>
            <person name="Virtaneva K."/>
            <person name="Barbian K."/>
            <person name="Babar A."/>
            <person name="Rosenke K."/>
        </authorList>
    </citation>
    <scope>NUCLEOTIDE SEQUENCE [LARGE SCALE GENOMIC DNA]</scope>
    <source>
        <strain evidence="3">CBS 101.48</strain>
    </source>
</reference>
<dbReference type="OrthoDB" id="27483at2759"/>
<evidence type="ECO:0000313" key="3">
    <source>
        <dbReference type="EMBL" id="SAL95559.1"/>
    </source>
</evidence>
<feature type="compositionally biased region" description="Basic and acidic residues" evidence="1">
    <location>
        <begin position="339"/>
        <end position="357"/>
    </location>
</feature>
<proteinExistence type="predicted"/>
<evidence type="ECO:0000313" key="4">
    <source>
        <dbReference type="Proteomes" id="UP000078561"/>
    </source>
</evidence>
<evidence type="ECO:0000259" key="2">
    <source>
        <dbReference type="Pfam" id="PF04802"/>
    </source>
</evidence>
<keyword evidence="4" id="KW-1185">Reference proteome</keyword>
<feature type="region of interest" description="Disordered" evidence="1">
    <location>
        <begin position="318"/>
        <end position="357"/>
    </location>
</feature>